<accession>A0A183FFD0</accession>
<proteinExistence type="predicted"/>
<organism evidence="3 4">
    <name type="scientific">Heligmosomoides polygyrus</name>
    <name type="common">Parasitic roundworm</name>
    <dbReference type="NCBI Taxonomy" id="6339"/>
    <lineage>
        <taxon>Eukaryota</taxon>
        <taxon>Metazoa</taxon>
        <taxon>Ecdysozoa</taxon>
        <taxon>Nematoda</taxon>
        <taxon>Chromadorea</taxon>
        <taxon>Rhabditida</taxon>
        <taxon>Rhabditina</taxon>
        <taxon>Rhabditomorpha</taxon>
        <taxon>Strongyloidea</taxon>
        <taxon>Heligmosomidae</taxon>
        <taxon>Heligmosomoides</taxon>
    </lineage>
</organism>
<sequence length="89" mass="9621">MAPLSAESRDKERTQSWARDDEEPGVKLGDASIRLLPEKWSTSATPKAKGKGRPLANRLAERRTEAENATDSSSDGEKRAPSVIVDGAD</sequence>
<accession>A0A3P7WSE8</accession>
<name>A0A183FFD0_HELPZ</name>
<evidence type="ECO:0000313" key="2">
    <source>
        <dbReference type="EMBL" id="VDO63756.1"/>
    </source>
</evidence>
<dbReference type="WBParaSite" id="HPBE_0000520801-mRNA-1">
    <property type="protein sequence ID" value="HPBE_0000520801-mRNA-1"/>
    <property type="gene ID" value="HPBE_0000520801"/>
</dbReference>
<dbReference type="EMBL" id="UZAH01025431">
    <property type="protein sequence ID" value="VDO63756.1"/>
    <property type="molecule type" value="Genomic_DNA"/>
</dbReference>
<dbReference type="Proteomes" id="UP000050761">
    <property type="component" value="Unassembled WGS sequence"/>
</dbReference>
<dbReference type="AlphaFoldDB" id="A0A183FFD0"/>
<protein>
    <submittedName>
        <fullName evidence="2 4">Uncharacterized protein</fullName>
    </submittedName>
</protein>
<keyword evidence="3" id="KW-1185">Reference proteome</keyword>
<evidence type="ECO:0000313" key="4">
    <source>
        <dbReference type="WBParaSite" id="HPBE_0000520801-mRNA-1"/>
    </source>
</evidence>
<reference evidence="2 3" key="1">
    <citation type="submission" date="2018-11" db="EMBL/GenBank/DDBJ databases">
        <authorList>
            <consortium name="Pathogen Informatics"/>
        </authorList>
    </citation>
    <scope>NUCLEOTIDE SEQUENCE [LARGE SCALE GENOMIC DNA]</scope>
</reference>
<evidence type="ECO:0000313" key="3">
    <source>
        <dbReference type="Proteomes" id="UP000050761"/>
    </source>
</evidence>
<gene>
    <name evidence="2" type="ORF">HPBE_LOCUS5209</name>
</gene>
<reference evidence="4" key="2">
    <citation type="submission" date="2019-09" db="UniProtKB">
        <authorList>
            <consortium name="WormBaseParasite"/>
        </authorList>
    </citation>
    <scope>IDENTIFICATION</scope>
</reference>
<feature type="region of interest" description="Disordered" evidence="1">
    <location>
        <begin position="1"/>
        <end position="89"/>
    </location>
</feature>
<evidence type="ECO:0000256" key="1">
    <source>
        <dbReference type="SAM" id="MobiDB-lite"/>
    </source>
</evidence>